<dbReference type="SMART" id="SM00184">
    <property type="entry name" value="RING"/>
    <property type="match status" value="1"/>
</dbReference>
<dbReference type="GO" id="GO:0008270">
    <property type="term" value="F:zinc ion binding"/>
    <property type="evidence" value="ECO:0007669"/>
    <property type="project" value="UniProtKB-KW"/>
</dbReference>
<accession>A0A674H8N1</accession>
<organism evidence="8 9">
    <name type="scientific">Taeniopygia guttata</name>
    <name type="common">Zebra finch</name>
    <name type="synonym">Poephila guttata</name>
    <dbReference type="NCBI Taxonomy" id="59729"/>
    <lineage>
        <taxon>Eukaryota</taxon>
        <taxon>Metazoa</taxon>
        <taxon>Chordata</taxon>
        <taxon>Craniata</taxon>
        <taxon>Vertebrata</taxon>
        <taxon>Euteleostomi</taxon>
        <taxon>Archelosauria</taxon>
        <taxon>Archosauria</taxon>
        <taxon>Dinosauria</taxon>
        <taxon>Saurischia</taxon>
        <taxon>Theropoda</taxon>
        <taxon>Coelurosauria</taxon>
        <taxon>Aves</taxon>
        <taxon>Neognathae</taxon>
        <taxon>Neoaves</taxon>
        <taxon>Telluraves</taxon>
        <taxon>Australaves</taxon>
        <taxon>Passeriformes</taxon>
        <taxon>Passeroidea</taxon>
        <taxon>Estrildidae</taxon>
        <taxon>Estrildinae</taxon>
        <taxon>Taeniopygia</taxon>
    </lineage>
</organism>
<dbReference type="GO" id="GO:0016925">
    <property type="term" value="P:protein sumoylation"/>
    <property type="evidence" value="ECO:0007669"/>
    <property type="project" value="TreeGrafter"/>
</dbReference>
<evidence type="ECO:0000256" key="5">
    <source>
        <dbReference type="SAM" id="Coils"/>
    </source>
</evidence>
<dbReference type="GO" id="GO:0007129">
    <property type="term" value="P:homologous chromosome pairing at meiosis"/>
    <property type="evidence" value="ECO:0007669"/>
    <property type="project" value="TreeGrafter"/>
</dbReference>
<keyword evidence="5" id="KW-0175">Coiled coil</keyword>
<keyword evidence="3" id="KW-0862">Zinc</keyword>
<evidence type="ECO:0000313" key="9">
    <source>
        <dbReference type="Proteomes" id="UP000007754"/>
    </source>
</evidence>
<sequence>MSWCHCPSGLEERAVPHVPMSWCHCPQGCEDSARLSLCPLLSVLPGHEERAVSPAVLPERGALGEAVPALHADQRLLPAAARGPRGPLALAPRPRPLQRPRGTCGVGAAARPRCPRPGVGALVLDEVLALREALAALGAAVRALPGVNALVLDEVGAPGEALAAVAAAVGLLPGVGAAVLHQVRVLGEALAALAAGAGPLARVRALVPQQLGPVAEALAALVADEGALAAPAPPPPALLGAPRGRGGGPAGRRGAQGAVRDHRAGALVRQHLGLAVAHDAAIGWGLSRVEAAPHPGPAMDWFHCSRCFRQDGARFAITNCGHILCEGCGGTDPCPVCGAACRYLPLSEQMRPQEKVFFKNPAAIALKHLDQITQVWRFQTAQVQLLLDLHRDRAQRAQAELQKAREELRERTRELESLRRENEELRRMQISSQLSPAWHWSSRTSTPRPSPTQSVTPQPRRQLSSQVVSRLPPLEPPQSRSTLGWQVGIAYRNSGTPLASGMVPALAGTSEGQGSALRLARGGRSQWDLNPRP</sequence>
<evidence type="ECO:0000256" key="2">
    <source>
        <dbReference type="ARBA" id="ARBA00022771"/>
    </source>
</evidence>
<feature type="domain" description="RING-type" evidence="7">
    <location>
        <begin position="304"/>
        <end position="337"/>
    </location>
</feature>
<evidence type="ECO:0000313" key="8">
    <source>
        <dbReference type="Ensembl" id="ENSTGUP00000031939.1"/>
    </source>
</evidence>
<dbReference type="AlphaFoldDB" id="A0A674H8N1"/>
<evidence type="ECO:0000256" key="3">
    <source>
        <dbReference type="ARBA" id="ARBA00022833"/>
    </source>
</evidence>
<feature type="region of interest" description="Disordered" evidence="6">
    <location>
        <begin position="502"/>
        <end position="533"/>
    </location>
</feature>
<feature type="region of interest" description="Disordered" evidence="6">
    <location>
        <begin position="235"/>
        <end position="256"/>
    </location>
</feature>
<evidence type="ECO:0000256" key="1">
    <source>
        <dbReference type="ARBA" id="ARBA00022723"/>
    </source>
</evidence>
<dbReference type="InterPro" id="IPR001841">
    <property type="entry name" value="Znf_RING"/>
</dbReference>
<dbReference type="GeneTree" id="ENSGT00740000115581"/>
<dbReference type="PANTHER" id="PTHR22663:SF29">
    <property type="entry name" value="RING FINGER PROTEIN 212B"/>
    <property type="match status" value="1"/>
</dbReference>
<dbReference type="InterPro" id="IPR042123">
    <property type="entry name" value="Zip3/RNF212-like"/>
</dbReference>
<keyword evidence="2" id="KW-0863">Zinc-finger</keyword>
<dbReference type="CDD" id="cd16747">
    <property type="entry name" value="RING-HC_RNF212B"/>
    <property type="match status" value="1"/>
</dbReference>
<evidence type="ECO:0000256" key="6">
    <source>
        <dbReference type="SAM" id="MobiDB-lite"/>
    </source>
</evidence>
<keyword evidence="1" id="KW-0479">Metal-binding</keyword>
<dbReference type="GO" id="GO:0019789">
    <property type="term" value="F:SUMO transferase activity"/>
    <property type="evidence" value="ECO:0007669"/>
    <property type="project" value="InterPro"/>
</dbReference>
<reference evidence="8" key="2">
    <citation type="submission" date="2025-09" db="UniProtKB">
        <authorList>
            <consortium name="Ensembl"/>
        </authorList>
    </citation>
    <scope>IDENTIFICATION</scope>
</reference>
<dbReference type="GO" id="GO:0000795">
    <property type="term" value="C:synaptonemal complex"/>
    <property type="evidence" value="ECO:0007669"/>
    <property type="project" value="InterPro"/>
</dbReference>
<keyword evidence="9" id="KW-1185">Reference proteome</keyword>
<evidence type="ECO:0000259" key="7">
    <source>
        <dbReference type="SMART" id="SM00184"/>
    </source>
</evidence>
<reference evidence="8" key="1">
    <citation type="submission" date="2025-08" db="UniProtKB">
        <authorList>
            <consortium name="Ensembl"/>
        </authorList>
    </citation>
    <scope>IDENTIFICATION</scope>
</reference>
<feature type="region of interest" description="Disordered" evidence="6">
    <location>
        <begin position="436"/>
        <end position="481"/>
    </location>
</feature>
<protein>
    <recommendedName>
        <fullName evidence="7">RING-type domain-containing protein</fullName>
    </recommendedName>
</protein>
<proteinExistence type="predicted"/>
<keyword evidence="4" id="KW-0469">Meiosis</keyword>
<evidence type="ECO:0000256" key="4">
    <source>
        <dbReference type="ARBA" id="ARBA00023254"/>
    </source>
</evidence>
<feature type="coiled-coil region" evidence="5">
    <location>
        <begin position="387"/>
        <end position="428"/>
    </location>
</feature>
<dbReference type="Ensembl" id="ENSTGUT00000031258.1">
    <property type="protein sequence ID" value="ENSTGUP00000031939.1"/>
    <property type="gene ID" value="ENSTGUG00000027694.1"/>
</dbReference>
<dbReference type="Proteomes" id="UP000007754">
    <property type="component" value="Unplaced"/>
</dbReference>
<feature type="compositionally biased region" description="Low complexity" evidence="6">
    <location>
        <begin position="441"/>
        <end position="460"/>
    </location>
</feature>
<name>A0A674H8N1_TAEGU</name>
<dbReference type="PANTHER" id="PTHR22663">
    <property type="entry name" value="RING FINGER PROTEIN NARYA-RELATED"/>
    <property type="match status" value="1"/>
</dbReference>
<dbReference type="GO" id="GO:0007131">
    <property type="term" value="P:reciprocal meiotic recombination"/>
    <property type="evidence" value="ECO:0007669"/>
    <property type="project" value="InterPro"/>
</dbReference>
<dbReference type="InParanoid" id="A0A674H8N1"/>